<dbReference type="Proteomes" id="UP000199352">
    <property type="component" value="Unassembled WGS sequence"/>
</dbReference>
<dbReference type="EMBL" id="FOFR01000018">
    <property type="protein sequence ID" value="SER97507.1"/>
    <property type="molecule type" value="Genomic_DNA"/>
</dbReference>
<feature type="region of interest" description="Disordered" evidence="1">
    <location>
        <begin position="123"/>
        <end position="144"/>
    </location>
</feature>
<keyword evidence="3" id="KW-1185">Reference proteome</keyword>
<evidence type="ECO:0000313" key="2">
    <source>
        <dbReference type="EMBL" id="SER97507.1"/>
    </source>
</evidence>
<evidence type="ECO:0000313" key="3">
    <source>
        <dbReference type="Proteomes" id="UP000199352"/>
    </source>
</evidence>
<feature type="region of interest" description="Disordered" evidence="1">
    <location>
        <begin position="162"/>
        <end position="252"/>
    </location>
</feature>
<protein>
    <submittedName>
        <fullName evidence="2">Uncharacterized protein</fullName>
    </submittedName>
</protein>
<feature type="compositionally biased region" description="Basic residues" evidence="1">
    <location>
        <begin position="10"/>
        <end position="24"/>
    </location>
</feature>
<feature type="compositionally biased region" description="Basic and acidic residues" evidence="1">
    <location>
        <begin position="179"/>
        <end position="213"/>
    </location>
</feature>
<sequence length="252" mass="27005">MAVFGTPAGTHRRRKTRATTRSRSRLGVEAGELRTKSAGDAHERHGWLLSVGLSGAGRNGRIRDTRGNAPEAENARHDQKQIAAGSGSRRTPHEVGWRCARTTWLAPIGESAGRDCMASGALAERTGGGQRAPRPGADRRLPMAAGDPRASRLAMHTNDMAGSCHEGQRAKTAWPYPGHPRERAEGGERAAQPDRGWECGRRTPHEVGWDAHGRHGLAPVGEGQRGKAAWPLPGHPRERTGGGKRAPQGRTA</sequence>
<dbReference type="AlphaFoldDB" id="A0A1H9TKE6"/>
<evidence type="ECO:0000256" key="1">
    <source>
        <dbReference type="SAM" id="MobiDB-lite"/>
    </source>
</evidence>
<reference evidence="3" key="1">
    <citation type="submission" date="2016-10" db="EMBL/GenBank/DDBJ databases">
        <authorList>
            <person name="Varghese N."/>
            <person name="Submissions S."/>
        </authorList>
    </citation>
    <scope>NUCLEOTIDE SEQUENCE [LARGE SCALE GENOMIC DNA]</scope>
    <source>
        <strain evidence="3">CGMCC 4.3525</strain>
    </source>
</reference>
<feature type="region of interest" description="Disordered" evidence="1">
    <location>
        <begin position="56"/>
        <end position="94"/>
    </location>
</feature>
<accession>A0A1H9TKE6</accession>
<organism evidence="2 3">
    <name type="scientific">Lentzea xinjiangensis</name>
    <dbReference type="NCBI Taxonomy" id="402600"/>
    <lineage>
        <taxon>Bacteria</taxon>
        <taxon>Bacillati</taxon>
        <taxon>Actinomycetota</taxon>
        <taxon>Actinomycetes</taxon>
        <taxon>Pseudonocardiales</taxon>
        <taxon>Pseudonocardiaceae</taxon>
        <taxon>Lentzea</taxon>
    </lineage>
</organism>
<feature type="region of interest" description="Disordered" evidence="1">
    <location>
        <begin position="1"/>
        <end position="29"/>
    </location>
</feature>
<name>A0A1H9TKE6_9PSEU</name>
<gene>
    <name evidence="2" type="ORF">SAMN05216188_118170</name>
</gene>
<proteinExistence type="predicted"/>